<dbReference type="EMBL" id="AP022606">
    <property type="protein sequence ID" value="BBZ11820.1"/>
    <property type="molecule type" value="Genomic_DNA"/>
</dbReference>
<evidence type="ECO:0000313" key="2">
    <source>
        <dbReference type="EMBL" id="BBZ11820.1"/>
    </source>
</evidence>
<keyword evidence="3" id="KW-1185">Reference proteome</keyword>
<feature type="region of interest" description="Disordered" evidence="1">
    <location>
        <begin position="1"/>
        <end position="24"/>
    </location>
</feature>
<accession>A0ABM7KLG5</accession>
<name>A0ABM7KLG5_9MYCO</name>
<evidence type="ECO:0000256" key="1">
    <source>
        <dbReference type="SAM" id="MobiDB-lite"/>
    </source>
</evidence>
<dbReference type="Proteomes" id="UP000467379">
    <property type="component" value="Chromosome"/>
</dbReference>
<proteinExistence type="predicted"/>
<sequence length="77" mass="8439">MTICRIGRNPDAPRRFPDSERVRPTRAGQLEAGVNQCRAQITVVVTQLLTLLGPEVYGVNITNVDGVNMTNSDEESP</sequence>
<evidence type="ECO:0000313" key="3">
    <source>
        <dbReference type="Proteomes" id="UP000467379"/>
    </source>
</evidence>
<feature type="compositionally biased region" description="Basic and acidic residues" evidence="1">
    <location>
        <begin position="11"/>
        <end position="23"/>
    </location>
</feature>
<organism evidence="2 3">
    <name type="scientific">Mycobacterium branderi</name>
    <dbReference type="NCBI Taxonomy" id="43348"/>
    <lineage>
        <taxon>Bacteria</taxon>
        <taxon>Bacillati</taxon>
        <taxon>Actinomycetota</taxon>
        <taxon>Actinomycetes</taxon>
        <taxon>Mycobacteriales</taxon>
        <taxon>Mycobacteriaceae</taxon>
        <taxon>Mycobacterium</taxon>
    </lineage>
</organism>
<gene>
    <name evidence="2" type="ORF">MBRA_20150</name>
</gene>
<reference evidence="2 3" key="1">
    <citation type="journal article" date="2019" name="Emerg. Microbes Infect.">
        <title>Comprehensive subspecies identification of 175 nontuberculous mycobacteria species based on 7547 genomic profiles.</title>
        <authorList>
            <person name="Matsumoto Y."/>
            <person name="Kinjo T."/>
            <person name="Motooka D."/>
            <person name="Nabeya D."/>
            <person name="Jung N."/>
            <person name="Uechi K."/>
            <person name="Horii T."/>
            <person name="Iida T."/>
            <person name="Fujita J."/>
            <person name="Nakamura S."/>
        </authorList>
    </citation>
    <scope>NUCLEOTIDE SEQUENCE [LARGE SCALE GENOMIC DNA]</scope>
    <source>
        <strain evidence="2 3">JCM 12687</strain>
    </source>
</reference>
<protein>
    <submittedName>
        <fullName evidence="2">Uncharacterized protein</fullName>
    </submittedName>
</protein>